<evidence type="ECO:0000313" key="4">
    <source>
        <dbReference type="Proteomes" id="UP001204144"/>
    </source>
</evidence>
<evidence type="ECO:0000313" key="3">
    <source>
        <dbReference type="EMBL" id="MCP9763577.1"/>
    </source>
</evidence>
<keyword evidence="4" id="KW-1185">Reference proteome</keyword>
<dbReference type="Proteomes" id="UP001204144">
    <property type="component" value="Unassembled WGS sequence"/>
</dbReference>
<dbReference type="SUPFAM" id="SSF55961">
    <property type="entry name" value="Bet v1-like"/>
    <property type="match status" value="1"/>
</dbReference>
<dbReference type="Pfam" id="PF08327">
    <property type="entry name" value="AHSA1"/>
    <property type="match status" value="1"/>
</dbReference>
<dbReference type="Gene3D" id="3.30.530.20">
    <property type="match status" value="1"/>
</dbReference>
<evidence type="ECO:0000256" key="1">
    <source>
        <dbReference type="ARBA" id="ARBA00006817"/>
    </source>
</evidence>
<dbReference type="CDD" id="cd08897">
    <property type="entry name" value="SRPBCC_CalC_Aha1-like_4"/>
    <property type="match status" value="1"/>
</dbReference>
<proteinExistence type="inferred from homology"/>
<dbReference type="InterPro" id="IPR013538">
    <property type="entry name" value="ASHA1/2-like_C"/>
</dbReference>
<dbReference type="InterPro" id="IPR023393">
    <property type="entry name" value="START-like_dom_sf"/>
</dbReference>
<sequence length="138" mass="15713">METTKITVEVNVNASPALVWEYFNAPEHLTKWCAASDDWHMPSASNDLRVGGEFNNRMEAKDGSFGFDFKGTYTEVIEFSKISYTMEDGRTVDIFFVKNGDTTDLKEIFDAESENPVDMQKAGWQAILDNFKKYVESL</sequence>
<gene>
    <name evidence="3" type="ORF">EGI31_11475</name>
</gene>
<comment type="similarity">
    <text evidence="1">Belongs to the AHA1 family.</text>
</comment>
<feature type="domain" description="Activator of Hsp90 ATPase homologue 1/2-like C-terminal" evidence="2">
    <location>
        <begin position="13"/>
        <end position="136"/>
    </location>
</feature>
<protein>
    <submittedName>
        <fullName evidence="3">Polyketide cyclase</fullName>
    </submittedName>
</protein>
<comment type="caution">
    <text evidence="3">The sequence shown here is derived from an EMBL/GenBank/DDBJ whole genome shotgun (WGS) entry which is preliminary data.</text>
</comment>
<organism evidence="3 4">
    <name type="scientific">Lacihabitans soyangensis</name>
    <dbReference type="NCBI Taxonomy" id="869394"/>
    <lineage>
        <taxon>Bacteria</taxon>
        <taxon>Pseudomonadati</taxon>
        <taxon>Bacteroidota</taxon>
        <taxon>Cytophagia</taxon>
        <taxon>Cytophagales</taxon>
        <taxon>Leadbetterellaceae</taxon>
        <taxon>Lacihabitans</taxon>
    </lineage>
</organism>
<evidence type="ECO:0000259" key="2">
    <source>
        <dbReference type="Pfam" id="PF08327"/>
    </source>
</evidence>
<dbReference type="RefSeq" id="WP_255037355.1">
    <property type="nucleotide sequence ID" value="NZ_RJUF01000032.1"/>
</dbReference>
<name>A0AAE3H255_9BACT</name>
<reference evidence="3 4" key="1">
    <citation type="submission" date="2018-11" db="EMBL/GenBank/DDBJ databases">
        <title>Novel bacteria species description.</title>
        <authorList>
            <person name="Han J.-H."/>
        </authorList>
    </citation>
    <scope>NUCLEOTIDE SEQUENCE [LARGE SCALE GENOMIC DNA]</scope>
    <source>
        <strain evidence="3 4">KCTC23259</strain>
    </source>
</reference>
<accession>A0AAE3H255</accession>
<dbReference type="EMBL" id="RJUF01000032">
    <property type="protein sequence ID" value="MCP9763577.1"/>
    <property type="molecule type" value="Genomic_DNA"/>
</dbReference>
<dbReference type="AlphaFoldDB" id="A0AAE3H255"/>